<dbReference type="InterPro" id="IPR035911">
    <property type="entry name" value="MurE/MurF_N"/>
</dbReference>
<dbReference type="HAMAP" id="MF_02019">
    <property type="entry name" value="MurF"/>
    <property type="match status" value="1"/>
</dbReference>
<evidence type="ECO:0000259" key="13">
    <source>
        <dbReference type="Pfam" id="PF02875"/>
    </source>
</evidence>
<evidence type="ECO:0000256" key="10">
    <source>
        <dbReference type="HAMAP-Rule" id="MF_02019"/>
    </source>
</evidence>
<feature type="domain" description="Mur ligase N-terminal catalytic" evidence="12">
    <location>
        <begin position="16"/>
        <end position="84"/>
    </location>
</feature>
<evidence type="ECO:0000256" key="3">
    <source>
        <dbReference type="ARBA" id="ARBA00022618"/>
    </source>
</evidence>
<evidence type="ECO:0000313" key="15">
    <source>
        <dbReference type="EMBL" id="MCX2741261.1"/>
    </source>
</evidence>
<evidence type="ECO:0000256" key="8">
    <source>
        <dbReference type="ARBA" id="ARBA00023306"/>
    </source>
</evidence>
<dbReference type="GO" id="GO:0016874">
    <property type="term" value="F:ligase activity"/>
    <property type="evidence" value="ECO:0007669"/>
    <property type="project" value="UniProtKB-KW"/>
</dbReference>
<comment type="similarity">
    <text evidence="10">Belongs to the MurCDEF family. MurF subfamily.</text>
</comment>
<keyword evidence="8 10" id="KW-0131">Cell cycle</keyword>
<proteinExistence type="inferred from homology"/>
<dbReference type="Gene3D" id="3.40.1390.10">
    <property type="entry name" value="MurE/MurF, N-terminal domain"/>
    <property type="match status" value="1"/>
</dbReference>
<evidence type="ECO:0000256" key="1">
    <source>
        <dbReference type="ARBA" id="ARBA00022490"/>
    </source>
</evidence>
<dbReference type="Pfam" id="PF02875">
    <property type="entry name" value="Mur_ligase_C"/>
    <property type="match status" value="1"/>
</dbReference>
<dbReference type="InterPro" id="IPR036615">
    <property type="entry name" value="Mur_ligase_C_dom_sf"/>
</dbReference>
<dbReference type="Gene3D" id="3.90.190.20">
    <property type="entry name" value="Mur ligase, C-terminal domain"/>
    <property type="match status" value="1"/>
</dbReference>
<evidence type="ECO:0000256" key="6">
    <source>
        <dbReference type="ARBA" id="ARBA00022960"/>
    </source>
</evidence>
<keyword evidence="1 10" id="KW-0963">Cytoplasm</keyword>
<comment type="catalytic activity">
    <reaction evidence="10 11">
        <text>D-alanyl-D-alanine + UDP-N-acetyl-alpha-D-muramoyl-L-alanyl-gamma-D-glutamyl-meso-2,6-diaminopimelate + ATP = UDP-N-acetyl-alpha-D-muramoyl-L-alanyl-gamma-D-glutamyl-meso-2,6-diaminopimeloyl-D-alanyl-D-alanine + ADP + phosphate + H(+)</text>
        <dbReference type="Rhea" id="RHEA:28374"/>
        <dbReference type="ChEBI" id="CHEBI:15378"/>
        <dbReference type="ChEBI" id="CHEBI:30616"/>
        <dbReference type="ChEBI" id="CHEBI:43474"/>
        <dbReference type="ChEBI" id="CHEBI:57822"/>
        <dbReference type="ChEBI" id="CHEBI:61386"/>
        <dbReference type="ChEBI" id="CHEBI:83905"/>
        <dbReference type="ChEBI" id="CHEBI:456216"/>
        <dbReference type="EC" id="6.3.2.10"/>
    </reaction>
</comment>
<keyword evidence="5 10" id="KW-0067">ATP-binding</keyword>
<feature type="domain" description="Mur ligase C-terminal" evidence="13">
    <location>
        <begin position="300"/>
        <end position="417"/>
    </location>
</feature>
<dbReference type="RefSeq" id="WP_266053394.1">
    <property type="nucleotide sequence ID" value="NZ_JAPFQO010000010.1"/>
</dbReference>
<dbReference type="InterPro" id="IPR036565">
    <property type="entry name" value="Mur-like_cat_sf"/>
</dbReference>
<dbReference type="Proteomes" id="UP001207228">
    <property type="component" value="Unassembled WGS sequence"/>
</dbReference>
<evidence type="ECO:0000256" key="11">
    <source>
        <dbReference type="RuleBase" id="RU004136"/>
    </source>
</evidence>
<dbReference type="InterPro" id="IPR004101">
    <property type="entry name" value="Mur_ligase_C"/>
</dbReference>
<evidence type="ECO:0000256" key="7">
    <source>
        <dbReference type="ARBA" id="ARBA00022984"/>
    </source>
</evidence>
<keyword evidence="7 10" id="KW-0573">Peptidoglycan synthesis</keyword>
<comment type="caution">
    <text evidence="15">The sequence shown here is derived from an EMBL/GenBank/DDBJ whole genome shotgun (WGS) entry which is preliminary data.</text>
</comment>
<dbReference type="PANTHER" id="PTHR43024:SF1">
    <property type="entry name" value="UDP-N-ACETYLMURAMOYL-TRIPEPTIDE--D-ALANYL-D-ALANINE LIGASE"/>
    <property type="match status" value="1"/>
</dbReference>
<keyword evidence="3 10" id="KW-0132">Cell division</keyword>
<sequence length="433" mass="47946">MQNTIEFLYQKYLECRHVSTDSRATQDQSMFFALNGPNFKGAKFAQMALEKGARYAVVDDPNMAADNVFVVEDTLQTLQNLARHHRRQLSIPVIGITGSNGKTTSKELIHAVLSRKFNTLYTQGNLNNHIGVPLTLLRITPEHEMAIIEMGANHIGEIALLSSIAQPTHGMITNIGKAHLEGFGSLEGVARGKSELYVHLLEHGGTVFINTGNEHLMRMSRRIEDKVTYPGTEDYYHSELLEASPYVVYKDEEGNVVHTQLVGSYNYENMAAAACIGKYFGVPLQQANEAIAAYSPVNNRSQVLQKGSNTIILDAYNANPTSMAAAVRNFGSMHAPKKVVILGDMFEMGTESEAEHRALGEVVAQQPFNTVILCGKDMQYAAGINDSFLYFETKPELQTWLRKNPIAESYVLIKGSRGMGLETLVEELEVLDK</sequence>
<dbReference type="InterPro" id="IPR000713">
    <property type="entry name" value="Mur_ligase_N"/>
</dbReference>
<name>A0ABT3RIL0_9BACT</name>
<evidence type="ECO:0000256" key="4">
    <source>
        <dbReference type="ARBA" id="ARBA00022741"/>
    </source>
</evidence>
<dbReference type="Pfam" id="PF01225">
    <property type="entry name" value="Mur_ligase"/>
    <property type="match status" value="1"/>
</dbReference>
<dbReference type="Pfam" id="PF08245">
    <property type="entry name" value="Mur_ligase_M"/>
    <property type="match status" value="1"/>
</dbReference>
<dbReference type="EMBL" id="JAPFQO010000010">
    <property type="protein sequence ID" value="MCX2741261.1"/>
    <property type="molecule type" value="Genomic_DNA"/>
</dbReference>
<keyword evidence="16" id="KW-1185">Reference proteome</keyword>
<dbReference type="InterPro" id="IPR051046">
    <property type="entry name" value="MurCDEF_CellWall_CoF430Synth"/>
</dbReference>
<organism evidence="15 16">
    <name type="scientific">Pontibacter anaerobius</name>
    <dbReference type="NCBI Taxonomy" id="2993940"/>
    <lineage>
        <taxon>Bacteria</taxon>
        <taxon>Pseudomonadati</taxon>
        <taxon>Bacteroidota</taxon>
        <taxon>Cytophagia</taxon>
        <taxon>Cytophagales</taxon>
        <taxon>Hymenobacteraceae</taxon>
        <taxon>Pontibacter</taxon>
    </lineage>
</organism>
<feature type="binding site" evidence="10">
    <location>
        <begin position="98"/>
        <end position="104"/>
    </location>
    <ligand>
        <name>ATP</name>
        <dbReference type="ChEBI" id="CHEBI:30616"/>
    </ligand>
</feature>
<dbReference type="PANTHER" id="PTHR43024">
    <property type="entry name" value="UDP-N-ACETYLMURAMOYL-TRIPEPTIDE--D-ALANYL-D-ALANINE LIGASE"/>
    <property type="match status" value="1"/>
</dbReference>
<evidence type="ECO:0000256" key="9">
    <source>
        <dbReference type="ARBA" id="ARBA00023316"/>
    </source>
</evidence>
<dbReference type="NCBIfam" id="TIGR01143">
    <property type="entry name" value="murF"/>
    <property type="match status" value="1"/>
</dbReference>
<dbReference type="InterPro" id="IPR013221">
    <property type="entry name" value="Mur_ligase_cen"/>
</dbReference>
<feature type="domain" description="Mur ligase central" evidence="14">
    <location>
        <begin position="96"/>
        <end position="276"/>
    </location>
</feature>
<gene>
    <name evidence="10" type="primary">murF</name>
    <name evidence="15" type="ORF">OO017_14980</name>
</gene>
<evidence type="ECO:0000259" key="14">
    <source>
        <dbReference type="Pfam" id="PF08245"/>
    </source>
</evidence>
<dbReference type="InterPro" id="IPR005863">
    <property type="entry name" value="UDP-N-AcMur_synth"/>
</dbReference>
<keyword evidence="4 10" id="KW-0547">Nucleotide-binding</keyword>
<dbReference type="SUPFAM" id="SSF53244">
    <property type="entry name" value="MurD-like peptide ligases, peptide-binding domain"/>
    <property type="match status" value="1"/>
</dbReference>
<accession>A0ABT3RIL0</accession>
<evidence type="ECO:0000256" key="2">
    <source>
        <dbReference type="ARBA" id="ARBA00022598"/>
    </source>
</evidence>
<evidence type="ECO:0000313" key="16">
    <source>
        <dbReference type="Proteomes" id="UP001207228"/>
    </source>
</evidence>
<evidence type="ECO:0000259" key="12">
    <source>
        <dbReference type="Pfam" id="PF01225"/>
    </source>
</evidence>
<protein>
    <recommendedName>
        <fullName evidence="10 11">UDP-N-acetylmuramoyl-tripeptide--D-alanyl-D-alanine ligase</fullName>
        <ecNumber evidence="10 11">6.3.2.10</ecNumber>
    </recommendedName>
    <alternativeName>
        <fullName evidence="10">D-alanyl-D-alanine-adding enzyme</fullName>
    </alternativeName>
</protein>
<comment type="function">
    <text evidence="10 11">Involved in cell wall formation. Catalyzes the final step in the synthesis of UDP-N-acetylmuramoyl-pentapeptide, the precursor of murein.</text>
</comment>
<keyword evidence="9 10" id="KW-0961">Cell wall biogenesis/degradation</keyword>
<comment type="pathway">
    <text evidence="10 11">Cell wall biogenesis; peptidoglycan biosynthesis.</text>
</comment>
<dbReference type="EC" id="6.3.2.10" evidence="10 11"/>
<keyword evidence="6 10" id="KW-0133">Cell shape</keyword>
<reference evidence="15 16" key="1">
    <citation type="submission" date="2022-11" db="EMBL/GenBank/DDBJ databases">
        <title>The characterization of three novel Bacteroidetes species and genomic analysis of their roles in tidal elemental geochemical cycles.</title>
        <authorList>
            <person name="Ma K.-J."/>
        </authorList>
    </citation>
    <scope>NUCLEOTIDE SEQUENCE [LARGE SCALE GENOMIC DNA]</scope>
    <source>
        <strain evidence="15 16">M82</strain>
    </source>
</reference>
<dbReference type="SUPFAM" id="SSF53623">
    <property type="entry name" value="MurD-like peptide ligases, catalytic domain"/>
    <property type="match status" value="1"/>
</dbReference>
<dbReference type="Gene3D" id="3.40.1190.10">
    <property type="entry name" value="Mur-like, catalytic domain"/>
    <property type="match status" value="1"/>
</dbReference>
<dbReference type="SUPFAM" id="SSF63418">
    <property type="entry name" value="MurE/MurF N-terminal domain"/>
    <property type="match status" value="1"/>
</dbReference>
<evidence type="ECO:0000256" key="5">
    <source>
        <dbReference type="ARBA" id="ARBA00022840"/>
    </source>
</evidence>
<keyword evidence="2 10" id="KW-0436">Ligase</keyword>
<comment type="subcellular location">
    <subcellularLocation>
        <location evidence="10 11">Cytoplasm</location>
    </subcellularLocation>
</comment>